<keyword evidence="2" id="KW-1185">Reference proteome</keyword>
<dbReference type="Proteomes" id="UP000189410">
    <property type="component" value="Unassembled WGS sequence"/>
</dbReference>
<reference evidence="1 2" key="1">
    <citation type="journal article" date="2017" name="Genome Announc.">
        <title>Draft Genome Sequences of Salinivibrio proteolyticus, Salinivibrio sharmensis, Salinivibrio siamensis, Salinivibrio costicola subsp. alcaliphilus, Salinivibrio costicola subsp. vallismortis, and 29 New Isolates Belonging to the Genus Salinivibrio.</title>
        <authorList>
            <person name="Lopez-Hermoso C."/>
            <person name="de la Haba R.R."/>
            <person name="Sanchez-Porro C."/>
            <person name="Bayliss S.C."/>
            <person name="Feil E.J."/>
            <person name="Ventosa A."/>
        </authorList>
    </citation>
    <scope>NUCLEOTIDE SEQUENCE [LARGE SCALE GENOMIC DNA]</scope>
    <source>
        <strain evidence="1 2">JCM 14472</strain>
    </source>
</reference>
<accession>A0ABX3K8J3</accession>
<sequence length="192" mass="22635">MQVRKTSLRNDLAFHFFTDATDFLDRFDILYEEYSKTKRFKCFVELLMGFECILKSHIFLSHKSENMEEIYRLVKKTGHDLSKLADLSSYLDDATYKNVKDELGEYSVFIRYSLDAYEHFLPSFIGFGEGKFNYSSTMTNHAWMMKMRNLLSSLIEPTATEFTGFVKMDFDNIFDDEKRLREFAIKVGIVKS</sequence>
<organism evidence="1 2">
    <name type="scientific">Salinivibrio siamensis</name>
    <dbReference type="NCBI Taxonomy" id="414286"/>
    <lineage>
        <taxon>Bacteria</taxon>
        <taxon>Pseudomonadati</taxon>
        <taxon>Pseudomonadota</taxon>
        <taxon>Gammaproteobacteria</taxon>
        <taxon>Vibrionales</taxon>
        <taxon>Vibrionaceae</taxon>
        <taxon>Salinivibrio</taxon>
    </lineage>
</organism>
<evidence type="ECO:0000313" key="1">
    <source>
        <dbReference type="EMBL" id="OOE84582.1"/>
    </source>
</evidence>
<proteinExistence type="predicted"/>
<evidence type="ECO:0000313" key="2">
    <source>
        <dbReference type="Proteomes" id="UP000189410"/>
    </source>
</evidence>
<gene>
    <name evidence="1" type="ORF">BZG73_09955</name>
</gene>
<protein>
    <submittedName>
        <fullName evidence="1">Uncharacterized protein</fullName>
    </submittedName>
</protein>
<name>A0ABX3K8J3_9GAMM</name>
<comment type="caution">
    <text evidence="1">The sequence shown here is derived from an EMBL/GenBank/DDBJ whole genome shotgun (WGS) entry which is preliminary data.</text>
</comment>
<dbReference type="EMBL" id="MUFB01000016">
    <property type="protein sequence ID" value="OOE84582.1"/>
    <property type="molecule type" value="Genomic_DNA"/>
</dbReference>